<evidence type="ECO:0000313" key="1">
    <source>
        <dbReference type="EMBL" id="MCW0401420.1"/>
    </source>
</evidence>
<dbReference type="Proteomes" id="UP001320843">
    <property type="component" value="Unassembled WGS sequence"/>
</dbReference>
<sequence>MHGHTDVFGADRVGVRIQLQAAGDPAQAPVDAGQHRLPFAQQHAGEIAYRQPRLQLVFGDQAQALPVAGQGDFGRERRAGLQRFPGGMQLGAEARGDLVATTAQFAHAVEEQQLRRAGTLGAVEQHVVEMRQRRGEGLAQHWQHALARLRQQARVTRRVCVRAGAETHARRLRAMDGAR</sequence>
<protein>
    <submittedName>
        <fullName evidence="1">Uncharacterized protein</fullName>
    </submittedName>
</protein>
<organism evidence="1 2">
    <name type="scientific">Xanthomonas sacchari</name>
    <dbReference type="NCBI Taxonomy" id="56458"/>
    <lineage>
        <taxon>Bacteria</taxon>
        <taxon>Pseudomonadati</taxon>
        <taxon>Pseudomonadota</taxon>
        <taxon>Gammaproteobacteria</taxon>
        <taxon>Lysobacterales</taxon>
        <taxon>Lysobacteraceae</taxon>
        <taxon>Xanthomonas</taxon>
    </lineage>
</organism>
<comment type="caution">
    <text evidence="1">The sequence shown here is derived from an EMBL/GenBank/DDBJ whole genome shotgun (WGS) entry which is preliminary data.</text>
</comment>
<keyword evidence="2" id="KW-1185">Reference proteome</keyword>
<accession>A0ABT3E0W2</accession>
<proteinExistence type="predicted"/>
<dbReference type="EMBL" id="JANFWR010000046">
    <property type="protein sequence ID" value="MCW0401420.1"/>
    <property type="molecule type" value="Genomic_DNA"/>
</dbReference>
<reference evidence="1 2" key="1">
    <citation type="submission" date="2022-06" db="EMBL/GenBank/DDBJ databases">
        <title>Dynamics of rice microbiomes reveals core vertical transmitted seed endophytes.</title>
        <authorList>
            <person name="Liao K."/>
            <person name="Zhang X."/>
        </authorList>
    </citation>
    <scope>NUCLEOTIDE SEQUENCE [LARGE SCALE GENOMIC DNA]</scope>
    <source>
        <strain evidence="1 2">YT10-10-1</strain>
    </source>
</reference>
<name>A0ABT3E0W2_9XANT</name>
<evidence type="ECO:0000313" key="2">
    <source>
        <dbReference type="Proteomes" id="UP001320843"/>
    </source>
</evidence>
<gene>
    <name evidence="1" type="ORF">NB700_003976</name>
</gene>